<feature type="transmembrane region" description="Helical" evidence="7">
    <location>
        <begin position="383"/>
        <end position="411"/>
    </location>
</feature>
<sequence>MPGEFWSEIWSDVRYRLRALFDRDVLERELDAELRFHLDREAERHERAGLPRDEARRRARAEFGHPGRVKEASRRMRGTVPLESILRDLRHAIRALRSRPAFTLTVVATLALGIGANTAIFTLVDALVLRPLPVPHPEQLVIVSDPAAVNTNNVGSPLTDYVSFPLYEDVRARNTVFTDMYASGWSGPIDVQIGSGTGTTAEQPHARFVTGNFFSVLGVRAYAGRTFTAAEDETPGQDPVAVLAYDYWQRRFSGLRSAIGSVMRVNDVAVTIVGVTPPGFDGDIVGQPQDFWLPMMMDPVIQPKMNLLDDRGWSWVVMMGRLRPGVTLETARQRIGAIEANAIREHLAGRDLAEFEQGLKDTPIHVVSGALGFSERRAEYGKALWVLMAAVGLVILVVCANVSSLMLARIVGRNREMTLRMTLGGGRGRLIQQMLVEGAVLAIVSSVLGLFAAAWGSRVLLASVSSAANPVVVDTTPNARVLAFTATTTLACVLLFGLLPALRATRVDLATSLRSQGRSLTGAARVGQRVSVPFGRGLVVAQIALSMLLLIGGGLLVRSMQQLLHSDIGVDRDHVVAVRVRTARSPYVGARLAQLRRDLAESVGRVPGVDAVAFADHGLFSGGASGYHVDVSGFVPQADSERLVSLDRVGPSFLHAIGARLIRGRDIEPRDLGGGPPATVINETMAKRYFGARDPLGATVTIDGVPHTIVGVVRDFRSRDVRRTPPREMYVVFSDPNAGETGQAKLAVHVRGDPARLALPIRRAIEDVDGTLPIFVDPVNDLVRGTVSKDVLLVRVTTCFSVVALVLAALGLYGVTAYSTSQRTGEFGLREALGAAPGDVTRMVLGEALRVTVLGVVIGVPAGLAATRLIRAQLFGVGPLDLPSLGVAIVVLVATAVVASYLPARRAARVGPLEALRSQ</sequence>
<evidence type="ECO:0000259" key="9">
    <source>
        <dbReference type="Pfam" id="PF12704"/>
    </source>
</evidence>
<geneLocation type="plasmid" evidence="10 11">
    <name>2</name>
</geneLocation>
<dbReference type="EMBL" id="CP007130">
    <property type="protein sequence ID" value="AHG93391.1"/>
    <property type="molecule type" value="Genomic_DNA"/>
</dbReference>
<keyword evidence="5 7" id="KW-0472">Membrane</keyword>
<evidence type="ECO:0000256" key="1">
    <source>
        <dbReference type="ARBA" id="ARBA00004651"/>
    </source>
</evidence>
<dbReference type="InterPro" id="IPR017800">
    <property type="entry name" value="ADOP"/>
</dbReference>
<name>W0RRR8_9BACT</name>
<gene>
    <name evidence="10" type="ORF">J421_5856</name>
</gene>
<keyword evidence="11" id="KW-1185">Reference proteome</keyword>
<feature type="transmembrane region" description="Helical" evidence="7">
    <location>
        <begin position="851"/>
        <end position="870"/>
    </location>
</feature>
<feature type="transmembrane region" description="Helical" evidence="7">
    <location>
        <begin position="101"/>
        <end position="124"/>
    </location>
</feature>
<evidence type="ECO:0000259" key="8">
    <source>
        <dbReference type="Pfam" id="PF02687"/>
    </source>
</evidence>
<dbReference type="Pfam" id="PF02687">
    <property type="entry name" value="FtsX"/>
    <property type="match status" value="2"/>
</dbReference>
<proteinExistence type="inferred from homology"/>
<evidence type="ECO:0000313" key="10">
    <source>
        <dbReference type="EMBL" id="AHG93391.1"/>
    </source>
</evidence>
<dbReference type="eggNOG" id="COG0577">
    <property type="taxonomic scope" value="Bacteria"/>
</dbReference>
<dbReference type="InterPro" id="IPR050250">
    <property type="entry name" value="Macrolide_Exporter_MacB"/>
</dbReference>
<dbReference type="NCBIfam" id="TIGR03434">
    <property type="entry name" value="ADOP"/>
    <property type="match status" value="1"/>
</dbReference>
<dbReference type="OrthoDB" id="98660at2"/>
<feature type="domain" description="MacB-like periplasmic core" evidence="9">
    <location>
        <begin position="540"/>
        <end position="717"/>
    </location>
</feature>
<keyword evidence="10" id="KW-0614">Plasmid</keyword>
<dbReference type="RefSeq" id="WP_025414694.1">
    <property type="nucleotide sequence ID" value="NZ_CP007130.1"/>
</dbReference>
<dbReference type="HOGENOM" id="CLU_009433_1_0_0"/>
<dbReference type="InterPro" id="IPR025857">
    <property type="entry name" value="MacB_PCD"/>
</dbReference>
<dbReference type="AlphaFoldDB" id="W0RRR8"/>
<feature type="transmembrane region" description="Helical" evidence="7">
    <location>
        <begin position="538"/>
        <end position="557"/>
    </location>
</feature>
<feature type="domain" description="MacB-like periplasmic core" evidence="9">
    <location>
        <begin position="103"/>
        <end position="337"/>
    </location>
</feature>
<dbReference type="GO" id="GO:0005886">
    <property type="term" value="C:plasma membrane"/>
    <property type="evidence" value="ECO:0007669"/>
    <property type="project" value="UniProtKB-SubCell"/>
</dbReference>
<dbReference type="KEGG" id="gba:J421_5856"/>
<reference evidence="10 11" key="1">
    <citation type="journal article" date="2014" name="Genome Announc.">
        <title>Genome Sequence and Methylome of Soil Bacterium Gemmatirosa kalamazoonensis KBS708T, a Member of the Rarely Cultivated Gemmatimonadetes Phylum.</title>
        <authorList>
            <person name="Debruyn J.M."/>
            <person name="Radosevich M."/>
            <person name="Wommack K.E."/>
            <person name="Polson S.W."/>
            <person name="Hauser L.J."/>
            <person name="Fawaz M.N."/>
            <person name="Korlach J."/>
            <person name="Tsai Y.C."/>
        </authorList>
    </citation>
    <scope>NUCLEOTIDE SEQUENCE [LARGE SCALE GENOMIC DNA]</scope>
    <source>
        <strain evidence="10 11">KBS708</strain>
        <plasmid evidence="11">Plasmid 2</plasmid>
    </source>
</reference>
<feature type="transmembrane region" description="Helical" evidence="7">
    <location>
        <begin position="882"/>
        <end position="902"/>
    </location>
</feature>
<organism evidence="10 11">
    <name type="scientific">Gemmatirosa kalamazoonensis</name>
    <dbReference type="NCBI Taxonomy" id="861299"/>
    <lineage>
        <taxon>Bacteria</taxon>
        <taxon>Pseudomonadati</taxon>
        <taxon>Gemmatimonadota</taxon>
        <taxon>Gemmatimonadia</taxon>
        <taxon>Gemmatimonadales</taxon>
        <taxon>Gemmatimonadaceae</taxon>
        <taxon>Gemmatirosa</taxon>
    </lineage>
</organism>
<evidence type="ECO:0000256" key="6">
    <source>
        <dbReference type="ARBA" id="ARBA00038076"/>
    </source>
</evidence>
<comment type="similarity">
    <text evidence="6">Belongs to the ABC-4 integral membrane protein family.</text>
</comment>
<evidence type="ECO:0000313" key="11">
    <source>
        <dbReference type="Proteomes" id="UP000019151"/>
    </source>
</evidence>
<feature type="transmembrane region" description="Helical" evidence="7">
    <location>
        <begin position="792"/>
        <end position="813"/>
    </location>
</feature>
<keyword evidence="2" id="KW-1003">Cell membrane</keyword>
<evidence type="ECO:0000256" key="7">
    <source>
        <dbReference type="SAM" id="Phobius"/>
    </source>
</evidence>
<evidence type="ECO:0000256" key="4">
    <source>
        <dbReference type="ARBA" id="ARBA00022989"/>
    </source>
</evidence>
<evidence type="ECO:0000256" key="3">
    <source>
        <dbReference type="ARBA" id="ARBA00022692"/>
    </source>
</evidence>
<comment type="subcellular location">
    <subcellularLocation>
        <location evidence="1">Cell membrane</location>
        <topology evidence="1">Multi-pass membrane protein</topology>
    </subcellularLocation>
</comment>
<dbReference type="PANTHER" id="PTHR30572:SF4">
    <property type="entry name" value="ABC TRANSPORTER PERMEASE YTRF"/>
    <property type="match status" value="1"/>
</dbReference>
<dbReference type="Proteomes" id="UP000019151">
    <property type="component" value="Plasmid 2"/>
</dbReference>
<feature type="domain" description="ABC3 transporter permease C-terminal" evidence="8">
    <location>
        <begin position="389"/>
        <end position="507"/>
    </location>
</feature>
<protein>
    <submittedName>
        <fullName evidence="10">Permease</fullName>
    </submittedName>
</protein>
<accession>W0RRR8</accession>
<evidence type="ECO:0000256" key="5">
    <source>
        <dbReference type="ARBA" id="ARBA00023136"/>
    </source>
</evidence>
<dbReference type="Pfam" id="PF12704">
    <property type="entry name" value="MacB_PCD"/>
    <property type="match status" value="2"/>
</dbReference>
<keyword evidence="3 7" id="KW-0812">Transmembrane</keyword>
<dbReference type="NCBIfam" id="NF038403">
    <property type="entry name" value="perm_prefix_1"/>
    <property type="match status" value="1"/>
</dbReference>
<evidence type="ECO:0000256" key="2">
    <source>
        <dbReference type="ARBA" id="ARBA00022475"/>
    </source>
</evidence>
<dbReference type="GO" id="GO:0022857">
    <property type="term" value="F:transmembrane transporter activity"/>
    <property type="evidence" value="ECO:0007669"/>
    <property type="project" value="TreeGrafter"/>
</dbReference>
<dbReference type="InterPro" id="IPR047928">
    <property type="entry name" value="Perm_prefix_1"/>
</dbReference>
<feature type="transmembrane region" description="Helical" evidence="7">
    <location>
        <begin position="439"/>
        <end position="461"/>
    </location>
</feature>
<dbReference type="InterPro" id="IPR003838">
    <property type="entry name" value="ABC3_permease_C"/>
</dbReference>
<feature type="transmembrane region" description="Helical" evidence="7">
    <location>
        <begin position="481"/>
        <end position="502"/>
    </location>
</feature>
<keyword evidence="4 7" id="KW-1133">Transmembrane helix</keyword>
<feature type="domain" description="ABC3 transporter permease C-terminal" evidence="8">
    <location>
        <begin position="799"/>
        <end position="911"/>
    </location>
</feature>
<dbReference type="InParanoid" id="W0RRR8"/>
<dbReference type="PANTHER" id="PTHR30572">
    <property type="entry name" value="MEMBRANE COMPONENT OF TRANSPORTER-RELATED"/>
    <property type="match status" value="1"/>
</dbReference>